<proteinExistence type="predicted"/>
<gene>
    <name evidence="2" type="ORF">ACFOSH_41795</name>
</gene>
<dbReference type="InterPro" id="IPR046611">
    <property type="entry name" value="DUF6670"/>
</dbReference>
<reference evidence="3" key="1">
    <citation type="journal article" date="2019" name="Int. J. Syst. Evol. Microbiol.">
        <title>The Global Catalogue of Microorganisms (GCM) 10K type strain sequencing project: providing services to taxonomists for standard genome sequencing and annotation.</title>
        <authorList>
            <consortium name="The Broad Institute Genomics Platform"/>
            <consortium name="The Broad Institute Genome Sequencing Center for Infectious Disease"/>
            <person name="Wu L."/>
            <person name="Ma J."/>
        </authorList>
    </citation>
    <scope>NUCLEOTIDE SEQUENCE [LARGE SCALE GENOMIC DNA]</scope>
    <source>
        <strain evidence="3">CGMCC 4.7676</strain>
    </source>
</reference>
<keyword evidence="3" id="KW-1185">Reference proteome</keyword>
<dbReference type="RefSeq" id="WP_378246965.1">
    <property type="nucleotide sequence ID" value="NZ_JBHRWK010000107.1"/>
</dbReference>
<dbReference type="Pfam" id="PF20375">
    <property type="entry name" value="DUF6670"/>
    <property type="match status" value="1"/>
</dbReference>
<feature type="compositionally biased region" description="Basic and acidic residues" evidence="1">
    <location>
        <begin position="203"/>
        <end position="212"/>
    </location>
</feature>
<feature type="compositionally biased region" description="Basic and acidic residues" evidence="1">
    <location>
        <begin position="237"/>
        <end position="246"/>
    </location>
</feature>
<feature type="region of interest" description="Disordered" evidence="1">
    <location>
        <begin position="178"/>
        <end position="246"/>
    </location>
</feature>
<accession>A0ABV7PA24</accession>
<evidence type="ECO:0000313" key="2">
    <source>
        <dbReference type="EMBL" id="MFC3456005.1"/>
    </source>
</evidence>
<evidence type="ECO:0000256" key="1">
    <source>
        <dbReference type="SAM" id="MobiDB-lite"/>
    </source>
</evidence>
<feature type="region of interest" description="Disordered" evidence="1">
    <location>
        <begin position="1"/>
        <end position="33"/>
    </location>
</feature>
<evidence type="ECO:0000313" key="3">
    <source>
        <dbReference type="Proteomes" id="UP001595645"/>
    </source>
</evidence>
<protein>
    <submittedName>
        <fullName evidence="2">DUF6670 family protein</fullName>
    </submittedName>
</protein>
<feature type="compositionally biased region" description="Low complexity" evidence="1">
    <location>
        <begin position="15"/>
        <end position="29"/>
    </location>
</feature>
<organism evidence="2 3">
    <name type="scientific">Amycolatopsis speibonae</name>
    <dbReference type="NCBI Taxonomy" id="1450224"/>
    <lineage>
        <taxon>Bacteria</taxon>
        <taxon>Bacillati</taxon>
        <taxon>Actinomycetota</taxon>
        <taxon>Actinomycetes</taxon>
        <taxon>Pseudonocardiales</taxon>
        <taxon>Pseudonocardiaceae</taxon>
        <taxon>Amycolatopsis</taxon>
    </lineage>
</organism>
<comment type="caution">
    <text evidence="2">The sequence shown here is derived from an EMBL/GenBank/DDBJ whole genome shotgun (WGS) entry which is preliminary data.</text>
</comment>
<dbReference type="Proteomes" id="UP001595645">
    <property type="component" value="Unassembled WGS sequence"/>
</dbReference>
<name>A0ABV7PA24_9PSEU</name>
<dbReference type="EMBL" id="JBHRWK010000107">
    <property type="protein sequence ID" value="MFC3456005.1"/>
    <property type="molecule type" value="Genomic_DNA"/>
</dbReference>
<sequence length="246" mass="26165">MKSCPGNTPDVRATSASDSSLDSSPSVVPQPHQDRFSVGIDASLRSDSPVSYSAVSYCVNAWSTAPVGCCEKPTRSPVLACCVRRWIRGRGRDRAPAAHLRTPDGSATGFQDVSVEVTPRAEPEIDPMGRAMRVPQGFRWTVRDGAEEVAVLDGTVDTPLRYGHGRGYVGAYSFDGTSGAGRSRGLGTSDGSTAKTANVCCRGPRETSADLPRRRRPAHPVRTGVRPLPDLRTGAAGRRESASRQA</sequence>